<accession>S3D2A1</accession>
<dbReference type="PANTHER" id="PTHR36167:SF3">
    <property type="entry name" value="C2H2 FINGER DOMAIN TRANSCRIPTION FACTOR (EUROFUNG)-RELATED"/>
    <property type="match status" value="1"/>
</dbReference>
<sequence>MDPLSIVGVAASVLTLADTAFKLSKTLYSLSSELSSAADDVKELADDLEDFSSSLKHLSKLLNDSRSWFSDEIRHLTTKIIQKCSKLYEQIDKMLIKLGSKEKSTWKMKVKFVYKDAQIGKLMKRLQSMKSTLATILMSLQIELGISLLQLSTPSLSSSSRSTSDFEKHLEPGTEENHGIFHNLMALPSSGFGPGMTAQFKTQEVTSTVSKAPSTARRMMRRPDLIPSKKSSAALQREPSARGLTATAAVFEPSRSARVMVETRSLKTSSSVESFQSALSTQEPVNNSSSQDVEAIRNVLHAFRTAIDNLSFLIKQRLTSENSTWQAAESLKESLTFQEKNIAQIHEVNHKGCGRMYVEIFNTSKTYLSSVDGIAQSVMTDIAMAIQWMIPSYVHLKTSMFTELLPLSDCHGKEVINVMQELSRMIKISAMTTTATRFFSNMPDKPMLPPSGLYFGGLMTPRDVYDHDQGDVAGKDETLEDLLREAELLKKSARLIELETSQQTAIVPDPEQLTPRPAGTELYGSADALQSTDQFLDDVLYKLGGDLERASQAFPPTYDDVSVSQSTTPEVPAVLDQGTDVPEDDFWAAVPVKKSKKDKKKHKSLASWDPSHGESEIVESSIQDEVSLSQSTAAEVLAPGQTVDSVEDEFPLPLSKKSRKRDKKKGKGYSRSCQEPEIPEASTLDDVPSSQSTIGEGSTVTYQPVDPRESVFPLTESKKGKKDKKAEKKDQKEPDPVFSRDNDAVLASPSAFQDTMITDASKVSGARSLSSTTHAWAPVRASLAHYGDLSSSEASMAYDRKDFYGRPPVSRPRSSTRSAYLLHGTPNMGPPPILPNGWPLHKAQPDQSFQYHYSMNKPNSLELSEPQTFWWIAYRGLQTSREMGSIVLATNLGSLGFGTLRNPEITTRLAEKVKNHSSQPRQAIETLKLSDNILKVLQMVNSQMGLSLALVGWSCVWRVLELHENILGNLIVVEPPEGFLEEALVQTTELTTLIARYAVMENLYLKSPDLSLRLDYRESLLDLCRLMLRYFTDLFEIYRGIITPLSQGGPNQAVFTQEIKDSLLKELRRKCIGHMEKVRDLDKTCRAFKVEVAADESESEGDFIV</sequence>
<proteinExistence type="predicted"/>
<dbReference type="RefSeq" id="XP_008087495.1">
    <property type="nucleotide sequence ID" value="XM_008089304.1"/>
</dbReference>
<feature type="compositionally biased region" description="Basic residues" evidence="1">
    <location>
        <begin position="656"/>
        <end position="668"/>
    </location>
</feature>
<feature type="region of interest" description="Disordered" evidence="1">
    <location>
        <begin position="598"/>
        <end position="623"/>
    </location>
</feature>
<feature type="compositionally biased region" description="Basic and acidic residues" evidence="1">
    <location>
        <begin position="724"/>
        <end position="742"/>
    </location>
</feature>
<dbReference type="eggNOG" id="ENOG502T2HU">
    <property type="taxonomic scope" value="Eukaryota"/>
</dbReference>
<dbReference type="HOGENOM" id="CLU_282557_0_0_1"/>
<dbReference type="AlphaFoldDB" id="S3D2A1"/>
<dbReference type="PANTHER" id="PTHR36167">
    <property type="entry name" value="C2H2 FINGER DOMAIN TRANSCRIPTION FACTOR (EUROFUNG)-RELATED"/>
    <property type="match status" value="1"/>
</dbReference>
<keyword evidence="4" id="KW-1185">Reference proteome</keyword>
<evidence type="ECO:0000313" key="4">
    <source>
        <dbReference type="Proteomes" id="UP000016922"/>
    </source>
</evidence>
<organism evidence="3 4">
    <name type="scientific">Glarea lozoyensis (strain ATCC 20868 / MF5171)</name>
    <dbReference type="NCBI Taxonomy" id="1116229"/>
    <lineage>
        <taxon>Eukaryota</taxon>
        <taxon>Fungi</taxon>
        <taxon>Dikarya</taxon>
        <taxon>Ascomycota</taxon>
        <taxon>Pezizomycotina</taxon>
        <taxon>Leotiomycetes</taxon>
        <taxon>Helotiales</taxon>
        <taxon>Helotiaceae</taxon>
        <taxon>Glarea</taxon>
    </lineage>
</organism>
<protein>
    <recommendedName>
        <fullName evidence="2">Azaphilone pigments biosynthesis cluster protein L N-terminal domain-containing protein</fullName>
    </recommendedName>
</protein>
<evidence type="ECO:0000259" key="2">
    <source>
        <dbReference type="Pfam" id="PF17111"/>
    </source>
</evidence>
<dbReference type="GO" id="GO:0006355">
    <property type="term" value="P:regulation of DNA-templated transcription"/>
    <property type="evidence" value="ECO:0007669"/>
    <property type="project" value="InterPro"/>
</dbReference>
<dbReference type="OrthoDB" id="5431013at2759"/>
<dbReference type="GeneID" id="19461146"/>
<feature type="region of interest" description="Disordered" evidence="1">
    <location>
        <begin position="648"/>
        <end position="742"/>
    </location>
</feature>
<dbReference type="InterPro" id="IPR031348">
    <property type="entry name" value="PigL_N"/>
</dbReference>
<feature type="domain" description="Azaphilone pigments biosynthesis cluster protein L N-terminal" evidence="2">
    <location>
        <begin position="7"/>
        <end position="142"/>
    </location>
</feature>
<evidence type="ECO:0000256" key="1">
    <source>
        <dbReference type="SAM" id="MobiDB-lite"/>
    </source>
</evidence>
<gene>
    <name evidence="3" type="ORF">GLAREA_02088</name>
</gene>
<dbReference type="Pfam" id="PF17111">
    <property type="entry name" value="PigL_N"/>
    <property type="match status" value="1"/>
</dbReference>
<feature type="compositionally biased region" description="Polar residues" evidence="1">
    <location>
        <begin position="688"/>
        <end position="702"/>
    </location>
</feature>
<dbReference type="Proteomes" id="UP000016922">
    <property type="component" value="Unassembled WGS sequence"/>
</dbReference>
<dbReference type="STRING" id="1116229.S3D2A1"/>
<dbReference type="KEGG" id="glz:GLAREA_02088"/>
<dbReference type="EMBL" id="KE145371">
    <property type="protein sequence ID" value="EPE26176.1"/>
    <property type="molecule type" value="Genomic_DNA"/>
</dbReference>
<dbReference type="InterPro" id="IPR039327">
    <property type="entry name" value="CON7-like"/>
</dbReference>
<evidence type="ECO:0000313" key="3">
    <source>
        <dbReference type="EMBL" id="EPE26176.1"/>
    </source>
</evidence>
<name>S3D2A1_GLAL2</name>
<reference evidence="3 4" key="1">
    <citation type="journal article" date="2013" name="BMC Genomics">
        <title>Genomics-driven discovery of the pneumocandin biosynthetic gene cluster in the fungus Glarea lozoyensis.</title>
        <authorList>
            <person name="Chen L."/>
            <person name="Yue Q."/>
            <person name="Zhang X."/>
            <person name="Xiang M."/>
            <person name="Wang C."/>
            <person name="Li S."/>
            <person name="Che Y."/>
            <person name="Ortiz-Lopez F.J."/>
            <person name="Bills G.F."/>
            <person name="Liu X."/>
            <person name="An Z."/>
        </authorList>
    </citation>
    <scope>NUCLEOTIDE SEQUENCE [LARGE SCALE GENOMIC DNA]</scope>
    <source>
        <strain evidence="4">ATCC 20868 / MF5171</strain>
    </source>
</reference>